<protein>
    <submittedName>
        <fullName evidence="1">Uncharacterized protein</fullName>
    </submittedName>
</protein>
<name>A0ACC1I0E7_9FUNG</name>
<gene>
    <name evidence="1" type="ORF">EV182_000539</name>
</gene>
<organism evidence="1 2">
    <name type="scientific">Spiromyces aspiralis</name>
    <dbReference type="NCBI Taxonomy" id="68401"/>
    <lineage>
        <taxon>Eukaryota</taxon>
        <taxon>Fungi</taxon>
        <taxon>Fungi incertae sedis</taxon>
        <taxon>Zoopagomycota</taxon>
        <taxon>Kickxellomycotina</taxon>
        <taxon>Kickxellomycetes</taxon>
        <taxon>Kickxellales</taxon>
        <taxon>Kickxellaceae</taxon>
        <taxon>Spiromyces</taxon>
    </lineage>
</organism>
<feature type="non-terminal residue" evidence="1">
    <location>
        <position position="1"/>
    </location>
</feature>
<sequence>RGSSSVAMALAAGGQGGSDRDGGGWLSRPQKASSGSRCRGAGGDPAAPEEGPTVAAPLSTHTQPVPAAQLAVHVDQASESVASSIAAAAAFMGQYVSTLRMHAGAGVLVSPNEPVAEELAAAMHDLGATLRYCTDPVIMRAVEAAGPDSGDAADLLDRMFGALYLWLHPRVIDQRSVRSELTLAAPIARDACVPLAEQIAHILAELRNFKRLPSAMVLTLGAIGLDNGNCALVLMINKTMHHPLYMLPGVSAKSVASQYTHGAKRKRADASSSSSSSSNGGGSGSGAAAAAGDLDEWLNEWLLVQDRAQHRLRSDLVFIRRGSFEAATTRRAGGSGECTIQPTPDEAARLSAMGLDIVGRPWKGLGSSQSRPASGVDDDNNDNAATKTADLTTADIICSMSPSIIYHFSRTVLLDDLDPSAAAAANKGREPEQDTAPISAMVVAVDTADTAATAADHGLAAFNALSMLQAWFGNPASDTQYDTSASAAADMGATRAMSHSLSAPAASVTSPAVLDLATLDTELFGAGLADQAANLESAATATDFAMDFPSDGMLFVPHMTKGLNSIEDMSFITGHDFNPLPFPQI</sequence>
<dbReference type="EMBL" id="JAMZIH010000027">
    <property type="protein sequence ID" value="KAJ1680179.1"/>
    <property type="molecule type" value="Genomic_DNA"/>
</dbReference>
<proteinExistence type="predicted"/>
<evidence type="ECO:0000313" key="1">
    <source>
        <dbReference type="EMBL" id="KAJ1680179.1"/>
    </source>
</evidence>
<dbReference type="Proteomes" id="UP001145114">
    <property type="component" value="Unassembled WGS sequence"/>
</dbReference>
<accession>A0ACC1I0E7</accession>
<comment type="caution">
    <text evidence="1">The sequence shown here is derived from an EMBL/GenBank/DDBJ whole genome shotgun (WGS) entry which is preliminary data.</text>
</comment>
<evidence type="ECO:0000313" key="2">
    <source>
        <dbReference type="Proteomes" id="UP001145114"/>
    </source>
</evidence>
<keyword evidence="2" id="KW-1185">Reference proteome</keyword>
<reference evidence="1" key="1">
    <citation type="submission" date="2022-06" db="EMBL/GenBank/DDBJ databases">
        <title>Phylogenomic reconstructions and comparative analyses of Kickxellomycotina fungi.</title>
        <authorList>
            <person name="Reynolds N.K."/>
            <person name="Stajich J.E."/>
            <person name="Barry K."/>
            <person name="Grigoriev I.V."/>
            <person name="Crous P."/>
            <person name="Smith M.E."/>
        </authorList>
    </citation>
    <scope>NUCLEOTIDE SEQUENCE</scope>
    <source>
        <strain evidence="1">RSA 2271</strain>
    </source>
</reference>